<evidence type="ECO:0000256" key="1">
    <source>
        <dbReference type="ARBA" id="ARBA00022468"/>
    </source>
</evidence>
<accession>A0A1I8GFE6</accession>
<dbReference type="WBParaSite" id="maker-uti_cns_0001781-snap-gene-0.3-mRNA-1">
    <property type="protein sequence ID" value="maker-uti_cns_0001781-snap-gene-0.3-mRNA-1"/>
    <property type="gene ID" value="maker-uti_cns_0001781-snap-gene-0.3"/>
</dbReference>
<feature type="compositionally biased region" description="Basic residues" evidence="2">
    <location>
        <begin position="152"/>
        <end position="161"/>
    </location>
</feature>
<evidence type="ECO:0000259" key="3">
    <source>
        <dbReference type="PROSITE" id="PS50238"/>
    </source>
</evidence>
<feature type="compositionally biased region" description="Low complexity" evidence="2">
    <location>
        <begin position="90"/>
        <end position="103"/>
    </location>
</feature>
<dbReference type="InterPro" id="IPR008936">
    <property type="entry name" value="Rho_GTPase_activation_prot"/>
</dbReference>
<dbReference type="SUPFAM" id="SSF49562">
    <property type="entry name" value="C2 domain (Calcium/lipid-binding domain, CaLB)"/>
    <property type="match status" value="1"/>
</dbReference>
<feature type="domain" description="Rho-GAP" evidence="3">
    <location>
        <begin position="790"/>
        <end position="984"/>
    </location>
</feature>
<evidence type="ECO:0000313" key="5">
    <source>
        <dbReference type="WBParaSite" id="maker-uti_cns_0001781-snap-gene-0.3-mRNA-1"/>
    </source>
</evidence>
<dbReference type="GO" id="GO:0007165">
    <property type="term" value="P:signal transduction"/>
    <property type="evidence" value="ECO:0007669"/>
    <property type="project" value="InterPro"/>
</dbReference>
<dbReference type="AlphaFoldDB" id="A0A1I8GFE6"/>
<feature type="region of interest" description="Disordered" evidence="2">
    <location>
        <begin position="129"/>
        <end position="187"/>
    </location>
</feature>
<name>A0A1I8GFE6_9PLAT</name>
<evidence type="ECO:0000313" key="4">
    <source>
        <dbReference type="Proteomes" id="UP000095280"/>
    </source>
</evidence>
<dbReference type="InterPro" id="IPR011993">
    <property type="entry name" value="PH-like_dom_sf"/>
</dbReference>
<dbReference type="Gene3D" id="2.30.29.30">
    <property type="entry name" value="Pleckstrin-homology domain (PH domain)/Phosphotyrosine-binding domain (PTB)"/>
    <property type="match status" value="1"/>
</dbReference>
<dbReference type="SMART" id="SM00324">
    <property type="entry name" value="RhoGAP"/>
    <property type="match status" value="1"/>
</dbReference>
<dbReference type="PANTHER" id="PTHR23182:SF1">
    <property type="entry name" value="RHO GTPASE ACTIVATING PROTEIN AT 1A, ISOFORM E"/>
    <property type="match status" value="1"/>
</dbReference>
<feature type="compositionally biased region" description="Low complexity" evidence="2">
    <location>
        <begin position="172"/>
        <end position="182"/>
    </location>
</feature>
<evidence type="ECO:0000256" key="2">
    <source>
        <dbReference type="SAM" id="MobiDB-lite"/>
    </source>
</evidence>
<dbReference type="SUPFAM" id="SSF50729">
    <property type="entry name" value="PH domain-like"/>
    <property type="match status" value="1"/>
</dbReference>
<dbReference type="Gene3D" id="1.10.555.10">
    <property type="entry name" value="Rho GTPase activation protein"/>
    <property type="match status" value="1"/>
</dbReference>
<reference evidence="5" key="1">
    <citation type="submission" date="2016-11" db="UniProtKB">
        <authorList>
            <consortium name="WormBaseParasite"/>
        </authorList>
    </citation>
    <scope>IDENTIFICATION</scope>
</reference>
<dbReference type="Proteomes" id="UP000095280">
    <property type="component" value="Unplaced"/>
</dbReference>
<protein>
    <submittedName>
        <fullName evidence="5">Rho-GAP domain-containing protein</fullName>
    </submittedName>
</protein>
<dbReference type="GO" id="GO:0005096">
    <property type="term" value="F:GTPase activator activity"/>
    <property type="evidence" value="ECO:0007669"/>
    <property type="project" value="UniProtKB-KW"/>
</dbReference>
<dbReference type="InterPro" id="IPR000198">
    <property type="entry name" value="RhoGAP_dom"/>
</dbReference>
<proteinExistence type="predicted"/>
<organism evidence="4 5">
    <name type="scientific">Macrostomum lignano</name>
    <dbReference type="NCBI Taxonomy" id="282301"/>
    <lineage>
        <taxon>Eukaryota</taxon>
        <taxon>Metazoa</taxon>
        <taxon>Spiralia</taxon>
        <taxon>Lophotrochozoa</taxon>
        <taxon>Platyhelminthes</taxon>
        <taxon>Rhabditophora</taxon>
        <taxon>Macrostomorpha</taxon>
        <taxon>Macrostomida</taxon>
        <taxon>Macrostomidae</taxon>
        <taxon>Macrostomum</taxon>
    </lineage>
</organism>
<dbReference type="InterPro" id="IPR037769">
    <property type="entry name" value="Abr/Bcr"/>
</dbReference>
<dbReference type="GO" id="GO:0016020">
    <property type="term" value="C:membrane"/>
    <property type="evidence" value="ECO:0007669"/>
    <property type="project" value="TreeGrafter"/>
</dbReference>
<keyword evidence="1" id="KW-0343">GTPase activation</keyword>
<feature type="compositionally biased region" description="Acidic residues" evidence="2">
    <location>
        <begin position="105"/>
        <end position="115"/>
    </location>
</feature>
<feature type="compositionally biased region" description="Gly residues" evidence="2">
    <location>
        <begin position="394"/>
        <end position="413"/>
    </location>
</feature>
<feature type="region of interest" description="Disordered" evidence="2">
    <location>
        <begin position="90"/>
        <end position="116"/>
    </location>
</feature>
<sequence>MDFRQEYLQLLADRLPAGSASQASPPDAFDIGSYPDSQEQLRALRSLAKERQALVDQLTARLHFEKLTVQFAKKCADFLESNGVVIGNNSNSAAGSGQTASSGEPDQESDTETLCEETGSLRDYLRDETADQQVSPKQPEPEYSPLVEVQRRKQSGRRKKPPPPPVIRKQHQQASSATNSSSGGSGSNKISVDACFSVYSEPPAAESSGAEPLYEELLRSLVAEPPEPPPCPESEKSRQRYELAQRVLKEETFHLNILKVLQQYSNALQLRVGRNKPELVQQLFYRHLDLAKQALVKLETSAEFRDMFKTNVKSGGNSAATPSSEKFMIAVANPGGSMEEISVSDAIAMPAKWLVTHSENCKMLSQLTPESHDDRRGFQSFCDQVRRAFEDLSTGGGGGGGHSAGNGSGGAAGGAPRRLLKQQMVVELCGSHSQKLRRLFLFTDALVCARQKLASNGEFDLVLKWYIPKSAFVLFDQRRLPSDFENKRKETVNGLKAKIKQVQSEIAKLKVEASTNAIKGPDMRNFFKTSASRRLDRSFDQLKKLQGQLIVSVPSLPLKVGRINEKQYVLLLSSELEKREWETLLSETLLQNYQTLNSARPAPMTVAEATELLAAHRYVARGVTDLGYHYLKKSPSPAESEDDMDNEGLIGTLKVVIHKIEGLVQAGSYGVAIELNDLSHHYCRIHATQFVEQSLEPIFEKEFQIQLDGTESSIRFVVTRLDEAKRSVNVGHLDLRLYSASLKDYYAKCHYLTQADRSSALLLTLSLDFVPSLLSLTREAPPGRAAVFGAPLSQLVDSAGAGVPRVVQSLTRAIEKRIDELGIYRISGSSLDLQEVKATIDASPEMACRALDGVDVHLLTGLLKLFLRELPEPLMTTQLYQPLMHAMDIKDDREKDSKFAELMTQLPEPNRSTVAHIFDHLLKVDEHSSINKMSLANMGIIFGPTMICPATSSLPDTVKVSGLHTIRQGGILVRLLNLHKQGRLPALAAANK</sequence>
<dbReference type="PROSITE" id="PS50238">
    <property type="entry name" value="RHOGAP"/>
    <property type="match status" value="1"/>
</dbReference>
<dbReference type="PANTHER" id="PTHR23182">
    <property type="entry name" value="BREAKPOINT CLUSTER REGION PROTEIN BCR"/>
    <property type="match status" value="1"/>
</dbReference>
<feature type="region of interest" description="Disordered" evidence="2">
    <location>
        <begin position="393"/>
        <end position="415"/>
    </location>
</feature>
<dbReference type="Pfam" id="PF00620">
    <property type="entry name" value="RhoGAP"/>
    <property type="match status" value="1"/>
</dbReference>
<dbReference type="InterPro" id="IPR035892">
    <property type="entry name" value="C2_domain_sf"/>
</dbReference>
<keyword evidence="4" id="KW-1185">Reference proteome</keyword>
<dbReference type="SUPFAM" id="SSF48350">
    <property type="entry name" value="GTPase activation domain, GAP"/>
    <property type="match status" value="1"/>
</dbReference>